<evidence type="ECO:0000313" key="2">
    <source>
        <dbReference type="EMBL" id="KAK4293511.1"/>
    </source>
</evidence>
<protein>
    <submittedName>
        <fullName evidence="2">Uncharacterized protein</fullName>
    </submittedName>
</protein>
<proteinExistence type="predicted"/>
<feature type="non-terminal residue" evidence="2">
    <location>
        <position position="36"/>
    </location>
</feature>
<comment type="caution">
    <text evidence="2">The sequence shown here is derived from an EMBL/GenBank/DDBJ whole genome shotgun (WGS) entry which is preliminary data.</text>
</comment>
<keyword evidence="3" id="KW-1185">Reference proteome</keyword>
<feature type="region of interest" description="Disordered" evidence="1">
    <location>
        <begin position="1"/>
        <end position="36"/>
    </location>
</feature>
<organism evidence="2 3">
    <name type="scientific">Petrolisthes manimaculis</name>
    <dbReference type="NCBI Taxonomy" id="1843537"/>
    <lineage>
        <taxon>Eukaryota</taxon>
        <taxon>Metazoa</taxon>
        <taxon>Ecdysozoa</taxon>
        <taxon>Arthropoda</taxon>
        <taxon>Crustacea</taxon>
        <taxon>Multicrustacea</taxon>
        <taxon>Malacostraca</taxon>
        <taxon>Eumalacostraca</taxon>
        <taxon>Eucarida</taxon>
        <taxon>Decapoda</taxon>
        <taxon>Pleocyemata</taxon>
        <taxon>Anomura</taxon>
        <taxon>Galatheoidea</taxon>
        <taxon>Porcellanidae</taxon>
        <taxon>Petrolisthes</taxon>
    </lineage>
</organism>
<evidence type="ECO:0000313" key="3">
    <source>
        <dbReference type="Proteomes" id="UP001292094"/>
    </source>
</evidence>
<dbReference type="EMBL" id="JAWZYT010004527">
    <property type="protein sequence ID" value="KAK4293511.1"/>
    <property type="molecule type" value="Genomic_DNA"/>
</dbReference>
<evidence type="ECO:0000256" key="1">
    <source>
        <dbReference type="SAM" id="MobiDB-lite"/>
    </source>
</evidence>
<gene>
    <name evidence="2" type="ORF">Pmani_033796</name>
</gene>
<reference evidence="2" key="1">
    <citation type="submission" date="2023-11" db="EMBL/GenBank/DDBJ databases">
        <title>Genome assemblies of two species of porcelain crab, Petrolisthes cinctipes and Petrolisthes manimaculis (Anomura: Porcellanidae).</title>
        <authorList>
            <person name="Angst P."/>
        </authorList>
    </citation>
    <scope>NUCLEOTIDE SEQUENCE</scope>
    <source>
        <strain evidence="2">PB745_02</strain>
        <tissue evidence="2">Gill</tissue>
    </source>
</reference>
<dbReference type="Proteomes" id="UP001292094">
    <property type="component" value="Unassembled WGS sequence"/>
</dbReference>
<sequence length="36" mass="4527">MKRWYRGQGGREERNMDSEVKEEREMDRKRNRRGSL</sequence>
<accession>A0AAE1TQB9</accession>
<feature type="compositionally biased region" description="Basic and acidic residues" evidence="1">
    <location>
        <begin position="9"/>
        <end position="28"/>
    </location>
</feature>
<name>A0AAE1TQB9_9EUCA</name>
<dbReference type="AlphaFoldDB" id="A0AAE1TQB9"/>